<evidence type="ECO:0000256" key="1">
    <source>
        <dbReference type="SAM" id="MobiDB-lite"/>
    </source>
</evidence>
<protein>
    <submittedName>
        <fullName evidence="2">Uncharacterized protein</fullName>
    </submittedName>
</protein>
<comment type="caution">
    <text evidence="2">The sequence shown here is derived from an EMBL/GenBank/DDBJ whole genome shotgun (WGS) entry which is preliminary data.</text>
</comment>
<keyword evidence="3" id="KW-1185">Reference proteome</keyword>
<feature type="compositionally biased region" description="Basic and acidic residues" evidence="1">
    <location>
        <begin position="256"/>
        <end position="266"/>
    </location>
</feature>
<name>A0ABP0Q1Q6_9DINO</name>
<evidence type="ECO:0000313" key="3">
    <source>
        <dbReference type="Proteomes" id="UP001642464"/>
    </source>
</evidence>
<feature type="compositionally biased region" description="Basic residues" evidence="1">
    <location>
        <begin position="497"/>
        <end position="507"/>
    </location>
</feature>
<feature type="compositionally biased region" description="Basic and acidic residues" evidence="1">
    <location>
        <begin position="463"/>
        <end position="474"/>
    </location>
</feature>
<feature type="region of interest" description="Disordered" evidence="1">
    <location>
        <begin position="256"/>
        <end position="290"/>
    </location>
</feature>
<accession>A0ABP0Q1Q6</accession>
<feature type="region of interest" description="Disordered" evidence="1">
    <location>
        <begin position="463"/>
        <end position="528"/>
    </location>
</feature>
<organism evidence="2 3">
    <name type="scientific">Durusdinium trenchii</name>
    <dbReference type="NCBI Taxonomy" id="1381693"/>
    <lineage>
        <taxon>Eukaryota</taxon>
        <taxon>Sar</taxon>
        <taxon>Alveolata</taxon>
        <taxon>Dinophyceae</taxon>
        <taxon>Suessiales</taxon>
        <taxon>Symbiodiniaceae</taxon>
        <taxon>Durusdinium</taxon>
    </lineage>
</organism>
<gene>
    <name evidence="2" type="ORF">SCF082_LOCUS38780</name>
</gene>
<dbReference type="Proteomes" id="UP001642464">
    <property type="component" value="Unassembled WGS sequence"/>
</dbReference>
<dbReference type="EMBL" id="CAXAMM010038851">
    <property type="protein sequence ID" value="CAK9081503.1"/>
    <property type="molecule type" value="Genomic_DNA"/>
</dbReference>
<reference evidence="2 3" key="1">
    <citation type="submission" date="2024-02" db="EMBL/GenBank/DDBJ databases">
        <authorList>
            <person name="Chen Y."/>
            <person name="Shah S."/>
            <person name="Dougan E. K."/>
            <person name="Thang M."/>
            <person name="Chan C."/>
        </authorList>
    </citation>
    <scope>NUCLEOTIDE SEQUENCE [LARGE SCALE GENOMIC DNA]</scope>
</reference>
<evidence type="ECO:0000313" key="2">
    <source>
        <dbReference type="EMBL" id="CAK9081503.1"/>
    </source>
</evidence>
<feature type="compositionally biased region" description="Basic and acidic residues" evidence="1">
    <location>
        <begin position="279"/>
        <end position="290"/>
    </location>
</feature>
<proteinExistence type="predicted"/>
<sequence>MPQKGSVIEEHMVGQDLHVTKPMRFKVSAIGLQLFEPLQQHCAMRGPVIMSTPDRQLVQFEERLRAIITENDLAVNFSLVKDMCYACFELYLQDDATHEIPILAEFEGALLLLSLRSNFHVDLHLRRGGKGKIREWANCEAQRLRKLLTYLRDLTNRTAESRNERVQVLKSIVTSFRAIKAEKVGAMAVEDDTQSARLPAVEDDECVRLLDVDYDDEPIITHVNLVDESPASDRMIKEETMNDDPVAPMEIAPVGHDDPSSGHDIEDPVAPTDNTVQVDHAESSGGHGEEDMSAFVPFSIRVRNYFDRYPGAMEAPVDGPMATAEPVGPGPAVSLSSQDAVIDTPAEVCDLVSDASSQQAQPPTPKRRRLTQMKDKGELIPNPPVLAPHVVAAAKSVVSPEGVEGNLSTQRELKKTLEQEAKDKAEQKKLEAETKRVEKSQAAIAKAKAKLEKLEAKAKAIDGRKRAVKRKLDPELASAADDTTQGPPPSPEIPKAQVKRARVKLSPRAKQFAASSGSPNAKMKPDPRATKAASNLKLLRELKLDGLVLPADTFPKKSFTARDPGGRGNTIGIVLYQSHFYVGKAAVDRVIEKYGREPYPNGSFCVAWEGKPELAWPAAKYIARWEGFD</sequence>